<comment type="caution">
    <text evidence="4">The sequence shown here is derived from an EMBL/GenBank/DDBJ whole genome shotgun (WGS) entry which is preliminary data.</text>
</comment>
<dbReference type="CDD" id="cd05254">
    <property type="entry name" value="dTDP_HR_like_SDR_e"/>
    <property type="match status" value="1"/>
</dbReference>
<dbReference type="Gene3D" id="3.40.50.720">
    <property type="entry name" value="NAD(P)-binding Rossmann-like Domain"/>
    <property type="match status" value="1"/>
</dbReference>
<dbReference type="EMBL" id="JBHTGQ010000026">
    <property type="protein sequence ID" value="MFC7750602.1"/>
    <property type="molecule type" value="Genomic_DNA"/>
</dbReference>
<name>A0ABW2V7K6_9BACL</name>
<proteinExistence type="inferred from homology"/>
<protein>
    <recommendedName>
        <fullName evidence="2">dTDP-4-dehydrorhamnose reductase</fullName>
        <ecNumber evidence="2">1.1.1.133</ecNumber>
    </recommendedName>
</protein>
<dbReference type="Proteomes" id="UP001596528">
    <property type="component" value="Unassembled WGS sequence"/>
</dbReference>
<evidence type="ECO:0000256" key="1">
    <source>
        <dbReference type="ARBA" id="ARBA00010944"/>
    </source>
</evidence>
<keyword evidence="5" id="KW-1185">Reference proteome</keyword>
<accession>A0ABW2V7K6</accession>
<evidence type="ECO:0000259" key="3">
    <source>
        <dbReference type="Pfam" id="PF04321"/>
    </source>
</evidence>
<dbReference type="InterPro" id="IPR005913">
    <property type="entry name" value="dTDP_dehydrorham_reduct"/>
</dbReference>
<feature type="domain" description="RmlD-like substrate binding" evidence="3">
    <location>
        <begin position="1"/>
        <end position="240"/>
    </location>
</feature>
<dbReference type="PANTHER" id="PTHR10491">
    <property type="entry name" value="DTDP-4-DEHYDRORHAMNOSE REDUCTASE"/>
    <property type="match status" value="1"/>
</dbReference>
<comment type="function">
    <text evidence="2">Catalyzes the reduction of dTDP-6-deoxy-L-lyxo-4-hexulose to yield dTDP-L-rhamnose.</text>
</comment>
<reference evidence="5" key="1">
    <citation type="journal article" date="2019" name="Int. J. Syst. Evol. Microbiol.">
        <title>The Global Catalogue of Microorganisms (GCM) 10K type strain sequencing project: providing services to taxonomists for standard genome sequencing and annotation.</title>
        <authorList>
            <consortium name="The Broad Institute Genomics Platform"/>
            <consortium name="The Broad Institute Genome Sequencing Center for Infectious Disease"/>
            <person name="Wu L."/>
            <person name="Ma J."/>
        </authorList>
    </citation>
    <scope>NUCLEOTIDE SEQUENCE [LARGE SCALE GENOMIC DNA]</scope>
    <source>
        <strain evidence="5">JCM 18657</strain>
    </source>
</reference>
<sequence>MKLLLIGATGMAGHVLERYFREQADYRVFSTSRETGHPERLRLELTDSAAAREIVRAVRPDVIVNCAGILNEDASRRETMAYEINGLLPHRLAREAEAVGARLVHISSDCVFSGKRGRYTESDEPDGTSVYARTKRLGEVHAAPHTTIRTSIIGPEVREGGIGLMQWFLRQTGRVTGYVHVPWNGVTTLELAKAVREAIERPVAGLVHLTSVETITKHDLLLLIQDIWDKTDVEVVPYEHVRIDRTLVATRNDWTYRAPGYRRMLEELRDWTAGRE</sequence>
<comment type="similarity">
    <text evidence="1 2">Belongs to the dTDP-4-dehydrorhamnose reductase family.</text>
</comment>
<evidence type="ECO:0000313" key="5">
    <source>
        <dbReference type="Proteomes" id="UP001596528"/>
    </source>
</evidence>
<dbReference type="RefSeq" id="WP_138788825.1">
    <property type="nucleotide sequence ID" value="NZ_JBHTGQ010000026.1"/>
</dbReference>
<dbReference type="EC" id="1.1.1.133" evidence="2"/>
<comment type="pathway">
    <text evidence="2">Carbohydrate biosynthesis; dTDP-L-rhamnose biosynthesis.</text>
</comment>
<dbReference type="SUPFAM" id="SSF51735">
    <property type="entry name" value="NAD(P)-binding Rossmann-fold domains"/>
    <property type="match status" value="1"/>
</dbReference>
<dbReference type="InterPro" id="IPR029903">
    <property type="entry name" value="RmlD-like-bd"/>
</dbReference>
<evidence type="ECO:0000256" key="2">
    <source>
        <dbReference type="RuleBase" id="RU364082"/>
    </source>
</evidence>
<organism evidence="4 5">
    <name type="scientific">Paenibacillus thermoaerophilus</name>
    <dbReference type="NCBI Taxonomy" id="1215385"/>
    <lineage>
        <taxon>Bacteria</taxon>
        <taxon>Bacillati</taxon>
        <taxon>Bacillota</taxon>
        <taxon>Bacilli</taxon>
        <taxon>Bacillales</taxon>
        <taxon>Paenibacillaceae</taxon>
        <taxon>Paenibacillus</taxon>
    </lineage>
</organism>
<evidence type="ECO:0000313" key="4">
    <source>
        <dbReference type="EMBL" id="MFC7750602.1"/>
    </source>
</evidence>
<gene>
    <name evidence="4" type="ORF">ACFQWB_11800</name>
</gene>
<dbReference type="InterPro" id="IPR036291">
    <property type="entry name" value="NAD(P)-bd_dom_sf"/>
</dbReference>
<keyword evidence="2" id="KW-0521">NADP</keyword>
<keyword evidence="2" id="KW-0560">Oxidoreductase</keyword>
<dbReference type="Pfam" id="PF04321">
    <property type="entry name" value="RmlD_sub_bind"/>
    <property type="match status" value="1"/>
</dbReference>
<dbReference type="PANTHER" id="PTHR10491:SF4">
    <property type="entry name" value="METHIONINE ADENOSYLTRANSFERASE 2 SUBUNIT BETA"/>
    <property type="match status" value="1"/>
</dbReference>